<dbReference type="AlphaFoldDB" id="A0A0P0RQX9"/>
<dbReference type="KEGG" id="bcai:K788_00009530"/>
<geneLocation type="plasmid" evidence="2"/>
<reference evidence="1 2" key="1">
    <citation type="journal article" date="2014" name="Genome Announc.">
        <title>Draft Genome Sequence of the Haloacid-Degrading Burkholderia caribensis Strain MBA4.</title>
        <authorList>
            <person name="Pan Y."/>
            <person name="Kong K.F."/>
            <person name="Tsang J.S."/>
        </authorList>
    </citation>
    <scope>NUCLEOTIDE SEQUENCE [LARGE SCALE GENOMIC DNA]</scope>
    <source>
        <strain evidence="1 2">MBA4</strain>
        <plasmid evidence="2">Plasmid</plasmid>
    </source>
</reference>
<evidence type="ECO:0000313" key="1">
    <source>
        <dbReference type="EMBL" id="ALL71384.1"/>
    </source>
</evidence>
<proteinExistence type="predicted"/>
<keyword evidence="1" id="KW-0614">Plasmid</keyword>
<name>A0A0P0RQX9_9BURK</name>
<protein>
    <submittedName>
        <fullName evidence="1">Transposase</fullName>
    </submittedName>
</protein>
<gene>
    <name evidence="1" type="ORF">K788_00009530</name>
</gene>
<sequence>MNVGTTLEANTKTTKVVEPQVSSFDDPPELPQSTTVLTAALGDYRLDTALAQFLTVGIGIVAAIGIENLGCSKGETAHTANRGIASTSASNCVTSWAFAAVRMALTGTPLASTRMWCLESGRARSVGFGPVFRPPQLLALTRNRRQHARSRACPPRVVSPAAACADGSIRRLPASRVAVEPQYTVLFLSKLSLILVYVMRDGETHERPS</sequence>
<organism evidence="1 2">
    <name type="scientific">Paraburkholderia caribensis MBA4</name>
    <dbReference type="NCBI Taxonomy" id="1323664"/>
    <lineage>
        <taxon>Bacteria</taxon>
        <taxon>Pseudomonadati</taxon>
        <taxon>Pseudomonadota</taxon>
        <taxon>Betaproteobacteria</taxon>
        <taxon>Burkholderiales</taxon>
        <taxon>Burkholderiaceae</taxon>
        <taxon>Paraburkholderia</taxon>
    </lineage>
</organism>
<dbReference type="EMBL" id="CP012748">
    <property type="protein sequence ID" value="ALL71384.1"/>
    <property type="molecule type" value="Genomic_DNA"/>
</dbReference>
<accession>A0A0P0RQX9</accession>
<evidence type="ECO:0000313" key="2">
    <source>
        <dbReference type="Proteomes" id="UP000019146"/>
    </source>
</evidence>
<dbReference type="Proteomes" id="UP000019146">
    <property type="component" value="Plasmid unnamed"/>
</dbReference>